<keyword evidence="3" id="KW-0808">Transferase</keyword>
<dbReference type="PANTHER" id="PTHR10730:SF53">
    <property type="entry name" value="GLYCOSYLTRANSFERASE 25 FAMILY MEMBER"/>
    <property type="match status" value="1"/>
</dbReference>
<dbReference type="InterPro" id="IPR002654">
    <property type="entry name" value="Glyco_trans_25"/>
</dbReference>
<name>A0AAV2C0D7_9ARAC</name>
<dbReference type="EMBL" id="CAXIEN010000628">
    <property type="protein sequence ID" value="CAL1301144.1"/>
    <property type="molecule type" value="Genomic_DNA"/>
</dbReference>
<evidence type="ECO:0000256" key="1">
    <source>
        <dbReference type="ARBA" id="ARBA00006721"/>
    </source>
</evidence>
<organism evidence="6 7">
    <name type="scientific">Larinioides sclopetarius</name>
    <dbReference type="NCBI Taxonomy" id="280406"/>
    <lineage>
        <taxon>Eukaryota</taxon>
        <taxon>Metazoa</taxon>
        <taxon>Ecdysozoa</taxon>
        <taxon>Arthropoda</taxon>
        <taxon>Chelicerata</taxon>
        <taxon>Arachnida</taxon>
        <taxon>Araneae</taxon>
        <taxon>Araneomorphae</taxon>
        <taxon>Entelegynae</taxon>
        <taxon>Araneoidea</taxon>
        <taxon>Araneidae</taxon>
        <taxon>Larinioides</taxon>
    </lineage>
</organism>
<keyword evidence="4" id="KW-0472">Membrane</keyword>
<evidence type="ECO:0000256" key="2">
    <source>
        <dbReference type="ARBA" id="ARBA00022676"/>
    </source>
</evidence>
<dbReference type="Pfam" id="PF01755">
    <property type="entry name" value="Glyco_transf_25"/>
    <property type="match status" value="1"/>
</dbReference>
<comment type="similarity">
    <text evidence="1">Belongs to the glycosyltransferase 25 family.</text>
</comment>
<dbReference type="GO" id="GO:0050211">
    <property type="term" value="F:procollagen galactosyltransferase activity"/>
    <property type="evidence" value="ECO:0007669"/>
    <property type="project" value="TreeGrafter"/>
</dbReference>
<keyword evidence="4" id="KW-0812">Transmembrane</keyword>
<evidence type="ECO:0000313" key="7">
    <source>
        <dbReference type="Proteomes" id="UP001497382"/>
    </source>
</evidence>
<accession>A0AAV2C0D7</accession>
<keyword evidence="4" id="KW-1133">Transmembrane helix</keyword>
<dbReference type="AlphaFoldDB" id="A0AAV2C0D7"/>
<gene>
    <name evidence="6" type="ORF">LARSCL_LOCUS22345</name>
</gene>
<protein>
    <recommendedName>
        <fullName evidence="5">Glycosyl transferase family 25 domain-containing protein</fullName>
    </recommendedName>
</protein>
<dbReference type="PANTHER" id="PTHR10730">
    <property type="entry name" value="PROCOLLAGEN-LYSINE,2-OXOGLUTARATE 5-DIOXYGENASE/GLYCOSYLTRANSFERASE 25 FAMILY MEMBER"/>
    <property type="match status" value="1"/>
</dbReference>
<evidence type="ECO:0000256" key="3">
    <source>
        <dbReference type="ARBA" id="ARBA00022679"/>
    </source>
</evidence>
<reference evidence="6 7" key="1">
    <citation type="submission" date="2024-04" db="EMBL/GenBank/DDBJ databases">
        <authorList>
            <person name="Rising A."/>
            <person name="Reimegard J."/>
            <person name="Sonavane S."/>
            <person name="Akerstrom W."/>
            <person name="Nylinder S."/>
            <person name="Hedman E."/>
            <person name="Kallberg Y."/>
        </authorList>
    </citation>
    <scope>NUCLEOTIDE SEQUENCE [LARGE SCALE GENOMIC DNA]</scope>
</reference>
<feature type="domain" description="Glycosyl transferase family 25" evidence="5">
    <location>
        <begin position="364"/>
        <end position="546"/>
    </location>
</feature>
<sequence>MRHQLPKTVYELRLFLFLQFILFVSCIQIFISANGTKTDVLKPTVMIAVLARNKAHTLPYFFGYLERLNYPRNRISLWCVSLNFYFLCLDKFNCSRTQDNKARISVVIRSDHNLDNTIDVLKTWLDVHRDSYHSVDFSYEEEPESFSDGPGIFEWSPSHFEHIIHLKEFALKTARKIWADYIMFLDCDVFLVNNNTLDLLMQEDKTVIAPVLETLGAYSNYWCGMTEQGYYKRTDNYLPILEREQIGCFDVPMVHSAVLVNLRYKESLNLTFDSRKIENYSGPIDDIIIFAHSARKSGVKMWVSNVEPFGYMMTPLEKENTLQDDREQLQNVKVEMLVDEPEVYISPPLQHFVPKISEDKLGFDQVYLINLERRPERRERMLNTLSEIGIQAHILRAVDGKALNDSYIEQMGIKMLPEYADPYHKRPLTRGEIGCFLSHYHVWKDIIEHQHRTALVLEDDLRFEPYFRKKIQGLVKDVQKIGLLWDLIYLGRKRLSESGEPFVAGASSLVHVDYSYWTLCYLITLEGAKKLVSANPLPKLVPVDEFLPIMFDKHPEEVWKGYYPKRNLRAFSAQPLLVYPTHYTGEVNYISDTEDSDLALSVVKDEL</sequence>
<evidence type="ECO:0000313" key="6">
    <source>
        <dbReference type="EMBL" id="CAL1301144.1"/>
    </source>
</evidence>
<evidence type="ECO:0000259" key="5">
    <source>
        <dbReference type="Pfam" id="PF01755"/>
    </source>
</evidence>
<evidence type="ECO:0000256" key="4">
    <source>
        <dbReference type="SAM" id="Phobius"/>
    </source>
</evidence>
<dbReference type="PROSITE" id="PS51257">
    <property type="entry name" value="PROKAR_LIPOPROTEIN"/>
    <property type="match status" value="1"/>
</dbReference>
<keyword evidence="7" id="KW-1185">Reference proteome</keyword>
<dbReference type="Proteomes" id="UP001497382">
    <property type="component" value="Unassembled WGS sequence"/>
</dbReference>
<dbReference type="Gene3D" id="3.90.550.10">
    <property type="entry name" value="Spore Coat Polysaccharide Biosynthesis Protein SpsA, Chain A"/>
    <property type="match status" value="1"/>
</dbReference>
<feature type="transmembrane region" description="Helical" evidence="4">
    <location>
        <begin position="12"/>
        <end position="31"/>
    </location>
</feature>
<keyword evidence="2" id="KW-0328">Glycosyltransferase</keyword>
<dbReference type="InterPro" id="IPR029044">
    <property type="entry name" value="Nucleotide-diphossugar_trans"/>
</dbReference>
<dbReference type="InterPro" id="IPR050757">
    <property type="entry name" value="Collagen_mod_GT25"/>
</dbReference>
<dbReference type="CDD" id="cd06532">
    <property type="entry name" value="Glyco_transf_25"/>
    <property type="match status" value="1"/>
</dbReference>
<comment type="caution">
    <text evidence="6">The sequence shown here is derived from an EMBL/GenBank/DDBJ whole genome shotgun (WGS) entry which is preliminary data.</text>
</comment>
<proteinExistence type="inferred from homology"/>